<dbReference type="Gene3D" id="1.20.1250.20">
    <property type="entry name" value="MFS general substrate transporter like domains"/>
    <property type="match status" value="1"/>
</dbReference>
<evidence type="ECO:0000256" key="4">
    <source>
        <dbReference type="ARBA" id="ARBA00023136"/>
    </source>
</evidence>
<dbReference type="PANTHER" id="PTHR21576">
    <property type="entry name" value="UNCHARACTERIZED NODULIN-LIKE PROTEIN"/>
    <property type="match status" value="1"/>
</dbReference>
<dbReference type="InterPro" id="IPR011701">
    <property type="entry name" value="MFS"/>
</dbReference>
<dbReference type="InterPro" id="IPR032474">
    <property type="entry name" value="Argonaute_N"/>
</dbReference>
<protein>
    <submittedName>
        <fullName evidence="8">Putative transporter MCH1</fullName>
    </submittedName>
</protein>
<dbReference type="AlphaFoldDB" id="A0A0B7G354"/>
<evidence type="ECO:0000259" key="7">
    <source>
        <dbReference type="Pfam" id="PF16486"/>
    </source>
</evidence>
<dbReference type="Pfam" id="PF16486">
    <property type="entry name" value="ArgoN"/>
    <property type="match status" value="1"/>
</dbReference>
<dbReference type="EMBL" id="LN679174">
    <property type="protein sequence ID" value="CEL62933.1"/>
    <property type="molecule type" value="Genomic_DNA"/>
</dbReference>
<feature type="transmembrane region" description="Helical" evidence="6">
    <location>
        <begin position="565"/>
        <end position="583"/>
    </location>
</feature>
<dbReference type="SUPFAM" id="SSF103473">
    <property type="entry name" value="MFS general substrate transporter"/>
    <property type="match status" value="1"/>
</dbReference>
<feature type="transmembrane region" description="Helical" evidence="6">
    <location>
        <begin position="504"/>
        <end position="524"/>
    </location>
</feature>
<feature type="region of interest" description="Disordered" evidence="5">
    <location>
        <begin position="338"/>
        <end position="359"/>
    </location>
</feature>
<feature type="transmembrane region" description="Helical" evidence="6">
    <location>
        <begin position="204"/>
        <end position="224"/>
    </location>
</feature>
<gene>
    <name evidence="8" type="ORF">RSOLAG1IB_10584</name>
</gene>
<dbReference type="OrthoDB" id="410267at2759"/>
<feature type="transmembrane region" description="Helical" evidence="6">
    <location>
        <begin position="276"/>
        <end position="298"/>
    </location>
</feature>
<feature type="transmembrane region" description="Helical" evidence="6">
    <location>
        <begin position="244"/>
        <end position="264"/>
    </location>
</feature>
<feature type="compositionally biased region" description="Acidic residues" evidence="5">
    <location>
        <begin position="341"/>
        <end position="356"/>
    </location>
</feature>
<feature type="transmembrane region" description="Helical" evidence="6">
    <location>
        <begin position="177"/>
        <end position="197"/>
    </location>
</feature>
<evidence type="ECO:0000256" key="5">
    <source>
        <dbReference type="SAM" id="MobiDB-lite"/>
    </source>
</evidence>
<sequence>MFSSIIERVDLEPTSVWMPTKWNQELLQILQEKVAPTLFTPRAVYDGRKNLFASHCLPLRGCNGNSQTFDVTRTPPYERPPPQVYKVTLRLVKKISTIMLKQYCNGQSSVDNEIHASFTPLNIVLRMKSMLSRTNAFTLRRLLTDQEMRPLGAGVVYSAYAPQLGQKLNLNHTQLNVIGIAGNIGVYFFAPVSGWVADRRGPKIPLFVASVLLFLGYGGISFLFSNTIPQANVPNSWPLTPLVSALTLCSFATGVAGSAGIISAMNAGVRVTEDKYHASATGGINSAFGLSAFFFSTLARELFPGRTGPFLTVLCLGTGCAVLLGAILVRPPPVGQIRLESEEDGETEQEEEEEREEELRPLWTEHTPLRAGTVDESILYGERNPWASQAPTPNASGAATPSASGSKPDKVEDVHGLALFTSLDFLIIFGIVGCLGGPGLMYINNVGSIVQALFASVGEGWSKQDAEKAQASQVGIISVCSFVGRFAIGFLADHLSHNHTIPRTSCLLLSATIGIIGISLLLNVTDASKLWVVSALWGISYGTVFALFPALVLERFGMSHFAQNAGLMGIAAALFGNVYNYTFGRNFDNHSRPASFVPVEPVGEGLICLEGRDCYITR</sequence>
<feature type="compositionally biased region" description="Low complexity" evidence="5">
    <location>
        <begin position="390"/>
        <end position="406"/>
    </location>
</feature>
<feature type="transmembrane region" description="Helical" evidence="6">
    <location>
        <begin position="530"/>
        <end position="553"/>
    </location>
</feature>
<accession>A0A0B7G354</accession>
<reference evidence="8 9" key="1">
    <citation type="submission" date="2014-11" db="EMBL/GenBank/DDBJ databases">
        <authorList>
            <person name="Wibberg Daniel"/>
        </authorList>
    </citation>
    <scope>NUCLEOTIDE SEQUENCE [LARGE SCALE GENOMIC DNA]</scope>
    <source>
        <strain evidence="8">Rhizoctonia solani AG1-IB 7/3/14</strain>
    </source>
</reference>
<evidence type="ECO:0000313" key="9">
    <source>
        <dbReference type="Proteomes" id="UP000059188"/>
    </source>
</evidence>
<dbReference type="Proteomes" id="UP000059188">
    <property type="component" value="Unassembled WGS sequence"/>
</dbReference>
<dbReference type="GO" id="GO:0000329">
    <property type="term" value="C:fungal-type vacuole membrane"/>
    <property type="evidence" value="ECO:0007669"/>
    <property type="project" value="TreeGrafter"/>
</dbReference>
<dbReference type="STRING" id="1108050.A0A0B7G354"/>
<keyword evidence="2 6" id="KW-0812">Transmembrane</keyword>
<evidence type="ECO:0000256" key="1">
    <source>
        <dbReference type="ARBA" id="ARBA00004141"/>
    </source>
</evidence>
<evidence type="ECO:0000256" key="3">
    <source>
        <dbReference type="ARBA" id="ARBA00022989"/>
    </source>
</evidence>
<feature type="transmembrane region" description="Helical" evidence="6">
    <location>
        <begin position="310"/>
        <end position="329"/>
    </location>
</feature>
<feature type="transmembrane region" description="Helical" evidence="6">
    <location>
        <begin position="417"/>
        <end position="443"/>
    </location>
</feature>
<organism evidence="8 9">
    <name type="scientific">Thanatephorus cucumeris (strain AG1-IB / isolate 7/3/14)</name>
    <name type="common">Lettuce bottom rot fungus</name>
    <name type="synonym">Rhizoctonia solani</name>
    <dbReference type="NCBI Taxonomy" id="1108050"/>
    <lineage>
        <taxon>Eukaryota</taxon>
        <taxon>Fungi</taxon>
        <taxon>Dikarya</taxon>
        <taxon>Basidiomycota</taxon>
        <taxon>Agaricomycotina</taxon>
        <taxon>Agaricomycetes</taxon>
        <taxon>Cantharellales</taxon>
        <taxon>Ceratobasidiaceae</taxon>
        <taxon>Rhizoctonia</taxon>
        <taxon>Rhizoctonia solani AG-1</taxon>
    </lineage>
</organism>
<keyword evidence="4 6" id="KW-0472">Membrane</keyword>
<proteinExistence type="predicted"/>
<comment type="subcellular location">
    <subcellularLocation>
        <location evidence="1">Membrane</location>
        <topology evidence="1">Multi-pass membrane protein</topology>
    </subcellularLocation>
</comment>
<dbReference type="InterPro" id="IPR036259">
    <property type="entry name" value="MFS_trans_sf"/>
</dbReference>
<dbReference type="PANTHER" id="PTHR21576:SF158">
    <property type="entry name" value="RIBOSOMAL RNA-PROCESSING PROTEIN 12-LIKE CONSERVED DOMAIN-CONTAINING PROTEIN"/>
    <property type="match status" value="1"/>
</dbReference>
<feature type="domain" description="Protein argonaute N-terminal" evidence="7">
    <location>
        <begin position="21"/>
        <end position="125"/>
    </location>
</feature>
<dbReference type="GO" id="GO:0022857">
    <property type="term" value="F:transmembrane transporter activity"/>
    <property type="evidence" value="ECO:0007669"/>
    <property type="project" value="InterPro"/>
</dbReference>
<feature type="region of interest" description="Disordered" evidence="5">
    <location>
        <begin position="385"/>
        <end position="407"/>
    </location>
</feature>
<name>A0A0B7G354_THACB</name>
<keyword evidence="3 6" id="KW-1133">Transmembrane helix</keyword>
<keyword evidence="9" id="KW-1185">Reference proteome</keyword>
<evidence type="ECO:0000256" key="2">
    <source>
        <dbReference type="ARBA" id="ARBA00022692"/>
    </source>
</evidence>
<evidence type="ECO:0000313" key="8">
    <source>
        <dbReference type="EMBL" id="CEL62933.1"/>
    </source>
</evidence>
<dbReference type="Pfam" id="PF07690">
    <property type="entry name" value="MFS_1"/>
    <property type="match status" value="1"/>
</dbReference>
<evidence type="ECO:0000256" key="6">
    <source>
        <dbReference type="SAM" id="Phobius"/>
    </source>
</evidence>